<keyword evidence="9" id="KW-0546">Nucleotide metabolism</keyword>
<evidence type="ECO:0000256" key="10">
    <source>
        <dbReference type="ARBA" id="ARBA00048787"/>
    </source>
</evidence>
<evidence type="ECO:0000256" key="1">
    <source>
        <dbReference type="ARBA" id="ARBA00001947"/>
    </source>
</evidence>
<evidence type="ECO:0000256" key="6">
    <source>
        <dbReference type="ARBA" id="ARBA00022726"/>
    </source>
</evidence>
<dbReference type="OrthoDB" id="272271at2759"/>
<dbReference type="PANTHER" id="PTHR11409:SF42">
    <property type="entry name" value="ADENOSINE DEAMINASE-LIKE PROTEIN"/>
    <property type="match status" value="1"/>
</dbReference>
<protein>
    <recommendedName>
        <fullName evidence="4">Adenosine deaminase</fullName>
    </recommendedName>
</protein>
<keyword evidence="7" id="KW-0378">Hydrolase</keyword>
<evidence type="ECO:0000256" key="8">
    <source>
        <dbReference type="ARBA" id="ARBA00022833"/>
    </source>
</evidence>
<comment type="caution">
    <text evidence="12">The sequence shown here is derived from an EMBL/GenBank/DDBJ whole genome shotgun (WGS) entry which is preliminary data.</text>
</comment>
<reference evidence="12" key="1">
    <citation type="journal article" date="2021" name="Sci. Rep.">
        <title>Diploid genomic architecture of Nitzschia inconspicua, an elite biomass production diatom.</title>
        <authorList>
            <person name="Oliver A."/>
            <person name="Podell S."/>
            <person name="Pinowska A."/>
            <person name="Traller J.C."/>
            <person name="Smith S.R."/>
            <person name="McClure R."/>
            <person name="Beliaev A."/>
            <person name="Bohutskyi P."/>
            <person name="Hill E.A."/>
            <person name="Rabines A."/>
            <person name="Zheng H."/>
            <person name="Allen L.Z."/>
            <person name="Kuo A."/>
            <person name="Grigoriev I.V."/>
            <person name="Allen A.E."/>
            <person name="Hazlebeck D."/>
            <person name="Allen E.E."/>
        </authorList>
    </citation>
    <scope>NUCLEOTIDE SEQUENCE</scope>
    <source>
        <strain evidence="12">Hildebrandi</strain>
    </source>
</reference>
<dbReference type="Pfam" id="PF00962">
    <property type="entry name" value="A_deaminase"/>
    <property type="match status" value="1"/>
</dbReference>
<accession>A0A9K3LJD4</accession>
<evidence type="ECO:0000256" key="5">
    <source>
        <dbReference type="ARBA" id="ARBA00022723"/>
    </source>
</evidence>
<comment type="similarity">
    <text evidence="3">Belongs to the metallo-dependent hydrolases superfamily. Adenosine and AMP deaminases family.</text>
</comment>
<keyword evidence="6" id="KW-0660">Purine salvage</keyword>
<dbReference type="AlphaFoldDB" id="A0A9K3LJD4"/>
<dbReference type="GO" id="GO:0009117">
    <property type="term" value="P:nucleotide metabolic process"/>
    <property type="evidence" value="ECO:0007669"/>
    <property type="project" value="UniProtKB-KW"/>
</dbReference>
<keyword evidence="8" id="KW-0862">Zinc</keyword>
<evidence type="ECO:0000256" key="7">
    <source>
        <dbReference type="ARBA" id="ARBA00022801"/>
    </source>
</evidence>
<dbReference type="PROSITE" id="PS00485">
    <property type="entry name" value="A_DEAMINASE"/>
    <property type="match status" value="1"/>
</dbReference>
<evidence type="ECO:0000256" key="2">
    <source>
        <dbReference type="ARBA" id="ARBA00005058"/>
    </source>
</evidence>
<evidence type="ECO:0000259" key="11">
    <source>
        <dbReference type="Pfam" id="PF00962"/>
    </source>
</evidence>
<comment type="cofactor">
    <cofactor evidence="1">
        <name>Zn(2+)</name>
        <dbReference type="ChEBI" id="CHEBI:29105"/>
    </cofactor>
</comment>
<evidence type="ECO:0000256" key="4">
    <source>
        <dbReference type="ARBA" id="ARBA00018099"/>
    </source>
</evidence>
<dbReference type="InterPro" id="IPR006650">
    <property type="entry name" value="A/AMP_deam_AS"/>
</dbReference>
<organism evidence="12 13">
    <name type="scientific">Nitzschia inconspicua</name>
    <dbReference type="NCBI Taxonomy" id="303405"/>
    <lineage>
        <taxon>Eukaryota</taxon>
        <taxon>Sar</taxon>
        <taxon>Stramenopiles</taxon>
        <taxon>Ochrophyta</taxon>
        <taxon>Bacillariophyta</taxon>
        <taxon>Bacillariophyceae</taxon>
        <taxon>Bacillariophycidae</taxon>
        <taxon>Bacillariales</taxon>
        <taxon>Bacillariaceae</taxon>
        <taxon>Nitzschia</taxon>
    </lineage>
</organism>
<gene>
    <name evidence="12" type="ORF">IV203_026135</name>
</gene>
<proteinExistence type="inferred from homology"/>
<evidence type="ECO:0000313" key="13">
    <source>
        <dbReference type="Proteomes" id="UP000693970"/>
    </source>
</evidence>
<dbReference type="GO" id="GO:0046103">
    <property type="term" value="P:inosine biosynthetic process"/>
    <property type="evidence" value="ECO:0007669"/>
    <property type="project" value="TreeGrafter"/>
</dbReference>
<dbReference type="GO" id="GO:0006166">
    <property type="term" value="P:purine ribonucleoside salvage"/>
    <property type="evidence" value="ECO:0007669"/>
    <property type="project" value="UniProtKB-KW"/>
</dbReference>
<keyword evidence="13" id="KW-1185">Reference proteome</keyword>
<keyword evidence="5" id="KW-0479">Metal-binding</keyword>
<dbReference type="PANTHER" id="PTHR11409">
    <property type="entry name" value="ADENOSINE DEAMINASE"/>
    <property type="match status" value="1"/>
</dbReference>
<comment type="pathway">
    <text evidence="2">Purine metabolism; purine nucleoside salvage.</text>
</comment>
<evidence type="ECO:0000256" key="3">
    <source>
        <dbReference type="ARBA" id="ARBA00006676"/>
    </source>
</evidence>
<dbReference type="EMBL" id="JAGRRH010000010">
    <property type="protein sequence ID" value="KAG7362775.1"/>
    <property type="molecule type" value="Genomic_DNA"/>
</dbReference>
<sequence length="403" mass="45947">MATPTDDHQENHMQILRQMPKVELHAHLNGSIRETTLFDLARERNIQLSSHHFSNDLLPGVDHSMYNVRPRSLQDCFAMFAEISTVVDDLPSIRRVAQEMLEDFAAEGCVYLEIRSTPKALLLLNGSSKLATKRDYCETVLQVMKEFQKLEQDRYNIDLSNGLKEFPRLPLVCRLIISVDRSNDVMNGWENIQLAIELKKEYPDMVVGVDLGGNPLKREFSDFRACFEAARQGGLFVTLHCAEVPCSDEEKESSAYQDANAILDFVPDRLGHALLLPPILQKKLEDLRIPVEACPTSNVMTLELAERNSGGSLLEGLSRHPQLKRWLFETNHPLAISTDDPGVFHTTATKELVLLQKAYSLTNADLQKIVEQSMDYAFANQETKYFIKQRIKDRFQMINEKRV</sequence>
<dbReference type="InterPro" id="IPR001365">
    <property type="entry name" value="A_deaminase_dom"/>
</dbReference>
<dbReference type="InterPro" id="IPR006330">
    <property type="entry name" value="Ado/ade_deaminase"/>
</dbReference>
<dbReference type="GO" id="GO:0046872">
    <property type="term" value="F:metal ion binding"/>
    <property type="evidence" value="ECO:0007669"/>
    <property type="project" value="UniProtKB-KW"/>
</dbReference>
<dbReference type="GO" id="GO:0009168">
    <property type="term" value="P:purine ribonucleoside monophosphate biosynthetic process"/>
    <property type="evidence" value="ECO:0007669"/>
    <property type="project" value="InterPro"/>
</dbReference>
<evidence type="ECO:0000256" key="9">
    <source>
        <dbReference type="ARBA" id="ARBA00023080"/>
    </source>
</evidence>
<feature type="domain" description="Adenosine deaminase" evidence="11">
    <location>
        <begin position="20"/>
        <end position="392"/>
    </location>
</feature>
<dbReference type="Proteomes" id="UP000693970">
    <property type="component" value="Unassembled WGS sequence"/>
</dbReference>
<name>A0A9K3LJD4_9STRA</name>
<comment type="catalytic activity">
    <reaction evidence="10">
        <text>N(6)-methyl-AMP + H2O + H(+) = IMP + methylamine</text>
        <dbReference type="Rhea" id="RHEA:16001"/>
        <dbReference type="ChEBI" id="CHEBI:15377"/>
        <dbReference type="ChEBI" id="CHEBI:15378"/>
        <dbReference type="ChEBI" id="CHEBI:58053"/>
        <dbReference type="ChEBI" id="CHEBI:59338"/>
        <dbReference type="ChEBI" id="CHEBI:144842"/>
    </reaction>
    <physiologicalReaction direction="left-to-right" evidence="10">
        <dbReference type="Rhea" id="RHEA:16002"/>
    </physiologicalReaction>
</comment>
<evidence type="ECO:0000313" key="12">
    <source>
        <dbReference type="EMBL" id="KAG7362775.1"/>
    </source>
</evidence>
<dbReference type="GO" id="GO:0006154">
    <property type="term" value="P:adenosine catabolic process"/>
    <property type="evidence" value="ECO:0007669"/>
    <property type="project" value="TreeGrafter"/>
</dbReference>
<dbReference type="GO" id="GO:0004000">
    <property type="term" value="F:adenosine deaminase activity"/>
    <property type="evidence" value="ECO:0007669"/>
    <property type="project" value="TreeGrafter"/>
</dbReference>
<reference evidence="12" key="2">
    <citation type="submission" date="2021-04" db="EMBL/GenBank/DDBJ databases">
        <authorList>
            <person name="Podell S."/>
        </authorList>
    </citation>
    <scope>NUCLEOTIDE SEQUENCE</scope>
    <source>
        <strain evidence="12">Hildebrandi</strain>
    </source>
</reference>